<dbReference type="AlphaFoldDB" id="A0AAD2G5T0"/>
<accession>A0AAD2G5T0</accession>
<reference evidence="4" key="1">
    <citation type="submission" date="2023-08" db="EMBL/GenBank/DDBJ databases">
        <authorList>
            <person name="Audoor S."/>
            <person name="Bilcke G."/>
        </authorList>
    </citation>
    <scope>NUCLEOTIDE SEQUENCE</scope>
</reference>
<dbReference type="EMBL" id="CAKOGP040002169">
    <property type="protein sequence ID" value="CAJ1963932.1"/>
    <property type="molecule type" value="Genomic_DNA"/>
</dbReference>
<dbReference type="InterPro" id="IPR018289">
    <property type="entry name" value="MULE_transposase_dom"/>
</dbReference>
<protein>
    <recommendedName>
        <fullName evidence="3">SWIM-type domain-containing protein</fullName>
    </recommendedName>
</protein>
<dbReference type="PANTHER" id="PTHR31669:SF251">
    <property type="entry name" value="PROTEIN FAR1-RELATED SEQUENCE"/>
    <property type="match status" value="1"/>
</dbReference>
<keyword evidence="5" id="KW-1185">Reference proteome</keyword>
<comment type="caution">
    <text evidence="4">The sequence shown here is derived from an EMBL/GenBank/DDBJ whole genome shotgun (WGS) entry which is preliminary data.</text>
</comment>
<evidence type="ECO:0000313" key="5">
    <source>
        <dbReference type="Proteomes" id="UP001295423"/>
    </source>
</evidence>
<dbReference type="Pfam" id="PF04434">
    <property type="entry name" value="SWIM"/>
    <property type="match status" value="1"/>
</dbReference>
<keyword evidence="1" id="KW-0862">Zinc</keyword>
<dbReference type="Pfam" id="PF10551">
    <property type="entry name" value="MULE"/>
    <property type="match status" value="1"/>
</dbReference>
<dbReference type="Proteomes" id="UP001295423">
    <property type="component" value="Unassembled WGS sequence"/>
</dbReference>
<dbReference type="InterPro" id="IPR031052">
    <property type="entry name" value="FHY3/FAR1"/>
</dbReference>
<organism evidence="4 5">
    <name type="scientific">Cylindrotheca closterium</name>
    <dbReference type="NCBI Taxonomy" id="2856"/>
    <lineage>
        <taxon>Eukaryota</taxon>
        <taxon>Sar</taxon>
        <taxon>Stramenopiles</taxon>
        <taxon>Ochrophyta</taxon>
        <taxon>Bacillariophyta</taxon>
        <taxon>Bacillariophyceae</taxon>
        <taxon>Bacillariophycidae</taxon>
        <taxon>Bacillariales</taxon>
        <taxon>Bacillariaceae</taxon>
        <taxon>Cylindrotheca</taxon>
    </lineage>
</organism>
<keyword evidence="1" id="KW-0863">Zinc-finger</keyword>
<dbReference type="PROSITE" id="PS50966">
    <property type="entry name" value="ZF_SWIM"/>
    <property type="match status" value="1"/>
</dbReference>
<feature type="region of interest" description="Disordered" evidence="2">
    <location>
        <begin position="134"/>
        <end position="156"/>
    </location>
</feature>
<keyword evidence="1" id="KW-0479">Metal-binding</keyword>
<dbReference type="GO" id="GO:0008270">
    <property type="term" value="F:zinc ion binding"/>
    <property type="evidence" value="ECO:0007669"/>
    <property type="project" value="UniProtKB-KW"/>
</dbReference>
<sequence>MSLLAEPSSQSYLEHQLQNAKARELQWKAVLPFKGLIDHEDETVNLFDYVGKEQQWRRDHAIRFDPLQFPPTPIGRKELMNHLRVIACYHGSKFHADPKTGLLRCYRCRISATTNKDDPNDYDPCGIAADIRRKGLHNDRRNNRDNGQKRKRATTTAKDTTGNLLCRLKLTFGIHKDNALPGGGYIFLKCTGNNMHQHHIQPQNGELSIPANLLTKEQCRIIYAQQHAFVGGTQARKVLLELRHGFISASTHRRVIETAPDAITAKPGTGRSSASELLNWLRREASKPGDSKMSYCVLSYEIRPETLNLVSDFIRKPVGRPSKTNPPMAPIEVAKNLTYTDHSPIVGLSKTSKAKEACGQLFTIGNVNSTTEEGETDGLDSINQMSKEETKIPLKSVAPMEQLTTQSEIRLHLNSKCPWVNSNRSRVLIGASWMVEEDKRQFLRYPEVLFMDATHKTNNEGRPLLLICGRDSDGKAFVILRVFMPNETSAFYNWVFQEALPSMLGKEHLERVNLVLTDGDSNEFSALENSMLKLLPNALRGRCGHHLIKKTLQKKSIAPSYFKNRVLGEAILQEIEGWVRSWADGSSCLTEEEFMFSKNLLLDELRNNEQLQEVMGLESVGKLMDWVDTDVLPHEKNFAHYMKRDHRCLGEYVTNATEGLNYAAKHSSMSAKPDQKMVTSAGAMHSHDDMKNRERKKKKLRQFEDTPLFLERGNKRHNSDCFKELVPIGRSIMMDQVEQSAGNYVVAQISPDSFCVILDQSHVSRPHGCPAWFKGRPRFRSVNIVEVDKEDSNRVVLKCSCRHKQHYGLPCRHLLSIEHQYDLSDIACRWRNDYDLYAYSNGKEKTMTRLFAELSKVEHQGILVKSEFFGIRLMCIPHFIPVNKSGTGRLVDLGLLF</sequence>
<name>A0AAD2G5T0_9STRA</name>
<proteinExistence type="predicted"/>
<dbReference type="GO" id="GO:0006355">
    <property type="term" value="P:regulation of DNA-templated transcription"/>
    <property type="evidence" value="ECO:0007669"/>
    <property type="project" value="InterPro"/>
</dbReference>
<feature type="compositionally biased region" description="Basic and acidic residues" evidence="2">
    <location>
        <begin position="134"/>
        <end position="148"/>
    </location>
</feature>
<evidence type="ECO:0000259" key="3">
    <source>
        <dbReference type="PROSITE" id="PS50966"/>
    </source>
</evidence>
<feature type="domain" description="SWIM-type" evidence="3">
    <location>
        <begin position="783"/>
        <end position="822"/>
    </location>
</feature>
<evidence type="ECO:0000256" key="2">
    <source>
        <dbReference type="SAM" id="MobiDB-lite"/>
    </source>
</evidence>
<gene>
    <name evidence="4" type="ORF">CYCCA115_LOCUS20389</name>
</gene>
<dbReference type="InterPro" id="IPR007527">
    <property type="entry name" value="Znf_SWIM"/>
</dbReference>
<evidence type="ECO:0000256" key="1">
    <source>
        <dbReference type="PROSITE-ProRule" id="PRU00325"/>
    </source>
</evidence>
<dbReference type="PANTHER" id="PTHR31669">
    <property type="entry name" value="PROTEIN FAR1-RELATED SEQUENCE 10-RELATED"/>
    <property type="match status" value="1"/>
</dbReference>
<evidence type="ECO:0000313" key="4">
    <source>
        <dbReference type="EMBL" id="CAJ1963932.1"/>
    </source>
</evidence>